<evidence type="ECO:0000256" key="1">
    <source>
        <dbReference type="SAM" id="MobiDB-lite"/>
    </source>
</evidence>
<sequence length="148" mass="18316">MKSRKQDTFLIGHARRMRKSRQRQKQNDPEAYRSRMRNQKNDYRLHTRYYVLSKNQTIQKTESLIKTRQTNRERQRRYRLNQSIEKRTSRLEKDRKYQSHKYKKQKQNNCNQNSQIQTNTAAKATDQIKNYNTINNTRYIFFHHNSLM</sequence>
<protein>
    <submittedName>
        <fullName evidence="2">Uncharacterized protein</fullName>
    </submittedName>
</protein>
<comment type="caution">
    <text evidence="2">The sequence shown here is derived from an EMBL/GenBank/DDBJ whole genome shotgun (WGS) entry which is preliminary data.</text>
</comment>
<accession>A0A815PF16</accession>
<feature type="region of interest" description="Disordered" evidence="1">
    <location>
        <begin position="66"/>
        <end position="115"/>
    </location>
</feature>
<organism evidence="2 3">
    <name type="scientific">Rotaria sordida</name>
    <dbReference type="NCBI Taxonomy" id="392033"/>
    <lineage>
        <taxon>Eukaryota</taxon>
        <taxon>Metazoa</taxon>
        <taxon>Spiralia</taxon>
        <taxon>Gnathifera</taxon>
        <taxon>Rotifera</taxon>
        <taxon>Eurotatoria</taxon>
        <taxon>Bdelloidea</taxon>
        <taxon>Philodinida</taxon>
        <taxon>Philodinidae</taxon>
        <taxon>Rotaria</taxon>
    </lineage>
</organism>
<feature type="compositionally biased region" description="Basic and acidic residues" evidence="1">
    <location>
        <begin position="25"/>
        <end position="45"/>
    </location>
</feature>
<gene>
    <name evidence="2" type="ORF">ZHD862_LOCUS35133</name>
</gene>
<reference evidence="2" key="1">
    <citation type="submission" date="2021-02" db="EMBL/GenBank/DDBJ databases">
        <authorList>
            <person name="Nowell W R."/>
        </authorList>
    </citation>
    <scope>NUCLEOTIDE SEQUENCE</scope>
</reference>
<dbReference type="Proteomes" id="UP000663864">
    <property type="component" value="Unassembled WGS sequence"/>
</dbReference>
<dbReference type="AlphaFoldDB" id="A0A815PF16"/>
<feature type="region of interest" description="Disordered" evidence="1">
    <location>
        <begin position="1"/>
        <end position="45"/>
    </location>
</feature>
<proteinExistence type="predicted"/>
<name>A0A815PF16_9BILA</name>
<evidence type="ECO:0000313" key="3">
    <source>
        <dbReference type="Proteomes" id="UP000663864"/>
    </source>
</evidence>
<feature type="compositionally biased region" description="Basic and acidic residues" evidence="1">
    <location>
        <begin position="84"/>
        <end position="97"/>
    </location>
</feature>
<dbReference type="EMBL" id="CAJNOT010004865">
    <property type="protein sequence ID" value="CAF1447902.1"/>
    <property type="molecule type" value="Genomic_DNA"/>
</dbReference>
<evidence type="ECO:0000313" key="2">
    <source>
        <dbReference type="EMBL" id="CAF1447902.1"/>
    </source>
</evidence>
<feature type="compositionally biased region" description="Basic residues" evidence="1">
    <location>
        <begin position="13"/>
        <end position="24"/>
    </location>
</feature>